<dbReference type="Proteomes" id="UP000809789">
    <property type="component" value="Unassembled WGS sequence"/>
</dbReference>
<dbReference type="EMBL" id="JAESVG020000003">
    <property type="protein sequence ID" value="KAG8628804.1"/>
    <property type="molecule type" value="Genomic_DNA"/>
</dbReference>
<keyword evidence="5" id="KW-1185">Reference proteome</keyword>
<name>A0A8K0L338_9PEZI</name>
<comment type="caution">
    <text evidence="4">The sequence shown here is derived from an EMBL/GenBank/DDBJ whole genome shotgun (WGS) entry which is preliminary data.</text>
</comment>
<dbReference type="Gene3D" id="3.40.50.1580">
    <property type="entry name" value="Nucleoside phosphorylase domain"/>
    <property type="match status" value="1"/>
</dbReference>
<dbReference type="GO" id="GO:0009116">
    <property type="term" value="P:nucleoside metabolic process"/>
    <property type="evidence" value="ECO:0007669"/>
    <property type="project" value="InterPro"/>
</dbReference>
<feature type="region of interest" description="Disordered" evidence="1">
    <location>
        <begin position="1253"/>
        <end position="1277"/>
    </location>
</feature>
<dbReference type="AlphaFoldDB" id="A0A8K0L338"/>
<dbReference type="GO" id="GO:0043531">
    <property type="term" value="F:ADP binding"/>
    <property type="evidence" value="ECO:0007669"/>
    <property type="project" value="InterPro"/>
</dbReference>
<evidence type="ECO:0000313" key="5">
    <source>
        <dbReference type="Proteomes" id="UP000809789"/>
    </source>
</evidence>
<dbReference type="Gene3D" id="3.40.50.300">
    <property type="entry name" value="P-loop containing nucleotide triphosphate hydrolases"/>
    <property type="match status" value="1"/>
</dbReference>
<sequence>MPALKPTSRDDFQIAIFCALGLEAEAVLRALDRCWEDEGEQWGKAEDDLNSYSTGAIGHHNVVLVYLWSMGLLPSSSAAVSLQKSYPCIRLALVVGVCGGVPDISHYHKSVFLGDLVISTGLVQHDYGRVHEHGFETKRSSTNVMGQPPPAIGSFISLLQTVLQPEQLVVDADSDTSDLPEDCCYPPGYIHRHRAGCTECDQARSCSQAQRTDCQHLGCYHSLSRFRLPSMKPTIHFGNYGCGNGVLRSANFRDAVAAKYSLLAFEMEDVGVWQHFPCIIVKSVVDYCDSHKSKGWQKYGAAVAAAALVRILHYWAPTTNSTRNIKRIREEEDSEGLAKRSTRLKISSHPDTHWIVNHPVDALFTGRAALAMRIQETFTRHIQLGKSIQSCCVVVTGLIGQGKSALALQVAHMMRDRFWGVFWIDARTSLQADLGFANLARRFGRPNSDLEQAKQTLANEHRRWLLILDDAHDPTIDYSAYMPSGGRGCILLTSRNPACGRYATAFHATLSGLTDDEGLELLQKTIERHSGLTVGEPSSLRPISSMLHNHPLALRHAGMYMANGGCTPSQYVDVHSGNLQRSLHLVAADERSHKGTILATFEASLEEVAALFQGAWHANYDSVDGQDVQSHHDPQSLNQSMIPSPFLESSDALAVDFVQALRTFEEPAVSIHPLVRSWARHRQNTHQQRQAWVRAIRLLALVSLAVDHESIGTRSILQNHVLAALEPFMTQSRSPINGVTARKVAVCLYRLALLLSSWSLYSEAHHVLRSLTPLVVDGADSQSNDLKLSIRELHAFALRKTGKSDEAIAIQSDMIDALIQEHGPVSSMLLLPLHDLSRAYEGMGLHGEKEAALRHIDRLEEYESTGEAKASEPLLELRTLKALIWSGKHNEALPRLEDFVKRIISGSPTDVPKVTHCTAELIQAYVKTGRFTDALAVAEALAETVRTQLPDTHRARRLADNMLMLALWKNGFRERSLEVMNELVENARKAGRAKRYLTQRNRMQRAQEKLLSSSKPVEALNPARIKLARSHGTPSSNSGGTPFTMYGSNPRFSHMSSLSTTAGGVNPTSIAQWTRQPNSPGLLTDSTVASSLTKALTLARRDFPASSGERSDRHVETSFDYSDMFEQASPNISGNTSPTSNHSPRQIHSFDHSDREAWPMARVTTFLINKRFPPSWPEVFERYKIEGQTFLDLAKRGWYGPEFKVEGGRYLWNELASAQDSIFDTVDNEIHRLQSLVCKVAPKVAWGSHTAALDAGQGSQPASPASTASFETAWSDA</sequence>
<dbReference type="InterPro" id="IPR011990">
    <property type="entry name" value="TPR-like_helical_dom_sf"/>
</dbReference>
<feature type="domain" description="Nucleoside phosphorylase" evidence="3">
    <location>
        <begin position="14"/>
        <end position="268"/>
    </location>
</feature>
<feature type="compositionally biased region" description="Polar residues" evidence="1">
    <location>
        <begin position="1257"/>
        <end position="1277"/>
    </location>
</feature>
<dbReference type="Gene3D" id="1.25.40.10">
    <property type="entry name" value="Tetratricopeptide repeat domain"/>
    <property type="match status" value="1"/>
</dbReference>
<dbReference type="InterPro" id="IPR027417">
    <property type="entry name" value="P-loop_NTPase"/>
</dbReference>
<feature type="domain" description="NB-ARC" evidence="2">
    <location>
        <begin position="387"/>
        <end position="526"/>
    </location>
</feature>
<dbReference type="SUPFAM" id="SSF52540">
    <property type="entry name" value="P-loop containing nucleoside triphosphate hydrolases"/>
    <property type="match status" value="1"/>
</dbReference>
<dbReference type="InterPro" id="IPR053137">
    <property type="entry name" value="NLR-like"/>
</dbReference>
<dbReference type="SUPFAM" id="SSF53167">
    <property type="entry name" value="Purine and uridine phosphorylases"/>
    <property type="match status" value="1"/>
</dbReference>
<evidence type="ECO:0000259" key="2">
    <source>
        <dbReference type="Pfam" id="PF00931"/>
    </source>
</evidence>
<dbReference type="Pfam" id="PF01048">
    <property type="entry name" value="PNP_UDP_1"/>
    <property type="match status" value="1"/>
</dbReference>
<evidence type="ECO:0000313" key="4">
    <source>
        <dbReference type="EMBL" id="KAG8628804.1"/>
    </source>
</evidence>
<dbReference type="GO" id="GO:0003824">
    <property type="term" value="F:catalytic activity"/>
    <property type="evidence" value="ECO:0007669"/>
    <property type="project" value="InterPro"/>
</dbReference>
<feature type="region of interest" description="Disordered" evidence="1">
    <location>
        <begin position="1126"/>
        <end position="1148"/>
    </location>
</feature>
<evidence type="ECO:0000259" key="3">
    <source>
        <dbReference type="Pfam" id="PF01048"/>
    </source>
</evidence>
<protein>
    <submittedName>
        <fullName evidence="4">Uncharacterized protein</fullName>
    </submittedName>
</protein>
<evidence type="ECO:0000256" key="1">
    <source>
        <dbReference type="SAM" id="MobiDB-lite"/>
    </source>
</evidence>
<dbReference type="PANTHER" id="PTHR46082:SF6">
    <property type="entry name" value="AAA+ ATPASE DOMAIN-CONTAINING PROTEIN-RELATED"/>
    <property type="match status" value="1"/>
</dbReference>
<accession>A0A8K0L338</accession>
<dbReference type="PANTHER" id="PTHR46082">
    <property type="entry name" value="ATP/GTP-BINDING PROTEIN-RELATED"/>
    <property type="match status" value="1"/>
</dbReference>
<gene>
    <name evidence="4" type="ORF">KVT40_002669</name>
</gene>
<dbReference type="Pfam" id="PF00931">
    <property type="entry name" value="NB-ARC"/>
    <property type="match status" value="1"/>
</dbReference>
<dbReference type="InterPro" id="IPR000845">
    <property type="entry name" value="Nucleoside_phosphorylase_d"/>
</dbReference>
<proteinExistence type="predicted"/>
<feature type="compositionally biased region" description="Polar residues" evidence="1">
    <location>
        <begin position="1128"/>
        <end position="1146"/>
    </location>
</feature>
<dbReference type="OrthoDB" id="20872at2759"/>
<dbReference type="InterPro" id="IPR002182">
    <property type="entry name" value="NB-ARC"/>
</dbReference>
<organism evidence="4 5">
    <name type="scientific">Elsinoe batatas</name>
    <dbReference type="NCBI Taxonomy" id="2601811"/>
    <lineage>
        <taxon>Eukaryota</taxon>
        <taxon>Fungi</taxon>
        <taxon>Dikarya</taxon>
        <taxon>Ascomycota</taxon>
        <taxon>Pezizomycotina</taxon>
        <taxon>Dothideomycetes</taxon>
        <taxon>Dothideomycetidae</taxon>
        <taxon>Myriangiales</taxon>
        <taxon>Elsinoaceae</taxon>
        <taxon>Elsinoe</taxon>
    </lineage>
</organism>
<reference evidence="4" key="1">
    <citation type="submission" date="2021-07" db="EMBL/GenBank/DDBJ databases">
        <title>Elsinoe batatas strain:CRI-CJ2 Genome sequencing and assembly.</title>
        <authorList>
            <person name="Huang L."/>
        </authorList>
    </citation>
    <scope>NUCLEOTIDE SEQUENCE</scope>
    <source>
        <strain evidence="4">CRI-CJ2</strain>
    </source>
</reference>
<dbReference type="InterPro" id="IPR035994">
    <property type="entry name" value="Nucleoside_phosphorylase_sf"/>
</dbReference>